<accession>A0ACB7TUE9</accession>
<sequence>MDPDPNQNQDPKWEGRVQVKLRGPTAEEAWSLLQGFCTLDKWVPSIHTCYRLEGQEGQPGCIRYCAGPVNRSDNNRTIGWSKEKLTAFNPLTRSYSYEILDTNKGFGSYSATIRVVSDPGACEEDNGCGLEWSFVADPIRGWTRDGFVECLENMANEVARRVEDQVNK</sequence>
<dbReference type="EMBL" id="CM037030">
    <property type="protein sequence ID" value="KAH7651337.1"/>
    <property type="molecule type" value="Genomic_DNA"/>
</dbReference>
<evidence type="ECO:0000313" key="2">
    <source>
        <dbReference type="Proteomes" id="UP000827976"/>
    </source>
</evidence>
<keyword evidence="2" id="KW-1185">Reference proteome</keyword>
<gene>
    <name evidence="1" type="ORF">IHE45_20G050300</name>
</gene>
<dbReference type="Proteomes" id="UP000827976">
    <property type="component" value="Chromosome 20"/>
</dbReference>
<comment type="caution">
    <text evidence="1">The sequence shown here is derived from an EMBL/GenBank/DDBJ whole genome shotgun (WGS) entry which is preliminary data.</text>
</comment>
<name>A0ACB7TUE9_DIOAL</name>
<reference evidence="2" key="1">
    <citation type="journal article" date="2022" name="Nat. Commun.">
        <title>Chromosome evolution and the genetic basis of agronomically important traits in greater yam.</title>
        <authorList>
            <person name="Bredeson J.V."/>
            <person name="Lyons J.B."/>
            <person name="Oniyinde I.O."/>
            <person name="Okereke N.R."/>
            <person name="Kolade O."/>
            <person name="Nnabue I."/>
            <person name="Nwadili C.O."/>
            <person name="Hribova E."/>
            <person name="Parker M."/>
            <person name="Nwogha J."/>
            <person name="Shu S."/>
            <person name="Carlson J."/>
            <person name="Kariba R."/>
            <person name="Muthemba S."/>
            <person name="Knop K."/>
            <person name="Barton G.J."/>
            <person name="Sherwood A.V."/>
            <person name="Lopez-Montes A."/>
            <person name="Asiedu R."/>
            <person name="Jamnadass R."/>
            <person name="Muchugi A."/>
            <person name="Goodstein D."/>
            <person name="Egesi C.N."/>
            <person name="Featherston J."/>
            <person name="Asfaw A."/>
            <person name="Simpson G.G."/>
            <person name="Dolezel J."/>
            <person name="Hendre P.S."/>
            <person name="Van Deynze A."/>
            <person name="Kumar P.L."/>
            <person name="Obidiegwu J.E."/>
            <person name="Bhattacharjee R."/>
            <person name="Rokhsar D.S."/>
        </authorList>
    </citation>
    <scope>NUCLEOTIDE SEQUENCE [LARGE SCALE GENOMIC DNA]</scope>
    <source>
        <strain evidence="2">cv. TDa95/00328</strain>
    </source>
</reference>
<proteinExistence type="predicted"/>
<protein>
    <submittedName>
        <fullName evidence="1">Polyketide cyclase/dehydrase protein</fullName>
    </submittedName>
</protein>
<organism evidence="1 2">
    <name type="scientific">Dioscorea alata</name>
    <name type="common">Purple yam</name>
    <dbReference type="NCBI Taxonomy" id="55571"/>
    <lineage>
        <taxon>Eukaryota</taxon>
        <taxon>Viridiplantae</taxon>
        <taxon>Streptophyta</taxon>
        <taxon>Embryophyta</taxon>
        <taxon>Tracheophyta</taxon>
        <taxon>Spermatophyta</taxon>
        <taxon>Magnoliopsida</taxon>
        <taxon>Liliopsida</taxon>
        <taxon>Dioscoreales</taxon>
        <taxon>Dioscoreaceae</taxon>
        <taxon>Dioscorea</taxon>
    </lineage>
</organism>
<evidence type="ECO:0000313" key="1">
    <source>
        <dbReference type="EMBL" id="KAH7651337.1"/>
    </source>
</evidence>